<accession>A0AAV6U8B6</accession>
<keyword evidence="2" id="KW-0472">Membrane</keyword>
<evidence type="ECO:0000256" key="1">
    <source>
        <dbReference type="ARBA" id="ARBA00005786"/>
    </source>
</evidence>
<keyword evidence="2" id="KW-0812">Transmembrane</keyword>
<organism evidence="5 6">
    <name type="scientific">Oedothorax gibbosus</name>
    <dbReference type="NCBI Taxonomy" id="931172"/>
    <lineage>
        <taxon>Eukaryota</taxon>
        <taxon>Metazoa</taxon>
        <taxon>Ecdysozoa</taxon>
        <taxon>Arthropoda</taxon>
        <taxon>Chelicerata</taxon>
        <taxon>Arachnida</taxon>
        <taxon>Araneae</taxon>
        <taxon>Araneomorphae</taxon>
        <taxon>Entelegynae</taxon>
        <taxon>Araneoidea</taxon>
        <taxon>Linyphiidae</taxon>
        <taxon>Erigoninae</taxon>
        <taxon>Oedothorax</taxon>
    </lineage>
</organism>
<dbReference type="PANTHER" id="PTHR13423:SF2">
    <property type="entry name" value="OUT AT FIRST PROTEIN HOMOLOG"/>
    <property type="match status" value="1"/>
</dbReference>
<evidence type="ECO:0000256" key="2">
    <source>
        <dbReference type="SAM" id="Phobius"/>
    </source>
</evidence>
<evidence type="ECO:0000259" key="3">
    <source>
        <dbReference type="Pfam" id="PF14941"/>
    </source>
</evidence>
<dbReference type="InterPro" id="IPR053897">
    <property type="entry name" value="Oaf_C"/>
</dbReference>
<evidence type="ECO:0008006" key="7">
    <source>
        <dbReference type="Google" id="ProtNLM"/>
    </source>
</evidence>
<gene>
    <name evidence="5" type="ORF">JTE90_022768</name>
</gene>
<sequence length="286" mass="32652">MQKLEQEVSLSTGDIMFYTPYTKIAIFVLVVFCTILVKLRDCECQLVINVKNQGGDIVQESITSNITDDSIVLEFQRPEGTLITQFVDFRSEVQVFRVLVLGEEERGQSQYQVLCFITQLTKSDFISADAMSKLRQRNPGAVRQPEEDRPRETLDMDLIVEVDKSSIISPHLPQICEEAKGASYAREGDLRAWANTPHKALSRDIVSLTASVRRTPPPKPVRCNETNTLWQQPCQCRLEVCVGWYPCGLKYCRGKSGSYRCGIKTCRKCRAFLFHVLQRQNCLWDE</sequence>
<reference evidence="5 6" key="1">
    <citation type="journal article" date="2022" name="Nat. Ecol. Evol.">
        <title>A masculinizing supergene underlies an exaggerated male reproductive morph in a spider.</title>
        <authorList>
            <person name="Hendrickx F."/>
            <person name="De Corte Z."/>
            <person name="Sonet G."/>
            <person name="Van Belleghem S.M."/>
            <person name="Kostlbacher S."/>
            <person name="Vangestel C."/>
        </authorList>
    </citation>
    <scope>NUCLEOTIDE SEQUENCE [LARGE SCALE GENOMIC DNA]</scope>
    <source>
        <strain evidence="5">W744_W776</strain>
    </source>
</reference>
<dbReference type="InterPro" id="IPR026315">
    <property type="entry name" value="Oaf"/>
</dbReference>
<name>A0AAV6U8B6_9ARAC</name>
<feature type="domain" description="Out at first C-terminal" evidence="4">
    <location>
        <begin position="222"/>
        <end position="286"/>
    </location>
</feature>
<comment type="caution">
    <text evidence="5">The sequence shown here is derived from an EMBL/GenBank/DDBJ whole genome shotgun (WGS) entry which is preliminary data.</text>
</comment>
<proteinExistence type="inferred from homology"/>
<keyword evidence="6" id="KW-1185">Reference proteome</keyword>
<dbReference type="PANTHER" id="PTHR13423">
    <property type="entry name" value="OUT AT FIRST"/>
    <property type="match status" value="1"/>
</dbReference>
<dbReference type="EMBL" id="JAFNEN010000564">
    <property type="protein sequence ID" value="KAG8180419.1"/>
    <property type="molecule type" value="Genomic_DNA"/>
</dbReference>
<dbReference type="AlphaFoldDB" id="A0AAV6U8B6"/>
<dbReference type="Pfam" id="PF14941">
    <property type="entry name" value="OAF_N"/>
    <property type="match status" value="1"/>
</dbReference>
<evidence type="ECO:0000313" key="5">
    <source>
        <dbReference type="EMBL" id="KAG8180419.1"/>
    </source>
</evidence>
<protein>
    <recommendedName>
        <fullName evidence="7">Out at first protein</fullName>
    </recommendedName>
</protein>
<comment type="similarity">
    <text evidence="1">Belongs to the OAF family.</text>
</comment>
<dbReference type="Pfam" id="PF22873">
    <property type="entry name" value="OAF_C"/>
    <property type="match status" value="1"/>
</dbReference>
<feature type="transmembrane region" description="Helical" evidence="2">
    <location>
        <begin position="21"/>
        <end position="39"/>
    </location>
</feature>
<dbReference type="Proteomes" id="UP000827092">
    <property type="component" value="Unassembled WGS sequence"/>
</dbReference>
<evidence type="ECO:0000313" key="6">
    <source>
        <dbReference type="Proteomes" id="UP000827092"/>
    </source>
</evidence>
<evidence type="ECO:0000259" key="4">
    <source>
        <dbReference type="Pfam" id="PF22873"/>
    </source>
</evidence>
<dbReference type="InterPro" id="IPR053894">
    <property type="entry name" value="OAF_N"/>
</dbReference>
<keyword evidence="2" id="KW-1133">Transmembrane helix</keyword>
<feature type="domain" description="Out at first protein BRICHOS-like" evidence="3">
    <location>
        <begin position="45"/>
        <end position="193"/>
    </location>
</feature>